<gene>
    <name evidence="1" type="ORF">C2G38_2037755</name>
</gene>
<keyword evidence="2" id="KW-1185">Reference proteome</keyword>
<accession>A0A397V5T9</accession>
<evidence type="ECO:0000313" key="1">
    <source>
        <dbReference type="EMBL" id="RIB17402.1"/>
    </source>
</evidence>
<dbReference type="AlphaFoldDB" id="A0A397V5T9"/>
<organism evidence="1 2">
    <name type="scientific">Gigaspora rosea</name>
    <dbReference type="NCBI Taxonomy" id="44941"/>
    <lineage>
        <taxon>Eukaryota</taxon>
        <taxon>Fungi</taxon>
        <taxon>Fungi incertae sedis</taxon>
        <taxon>Mucoromycota</taxon>
        <taxon>Glomeromycotina</taxon>
        <taxon>Glomeromycetes</taxon>
        <taxon>Diversisporales</taxon>
        <taxon>Gigasporaceae</taxon>
        <taxon>Gigaspora</taxon>
    </lineage>
</organism>
<name>A0A397V5T9_9GLOM</name>
<sequence>MNQNIKIPDLYIPNSIPVNPNSLANVQKGLEHIEMIAGIKSEQRNRFKIFARYQGYQTDNQLKYLEWAINQFNKAYKIKFEQTFTYLQAIINFVLELEQIDPYCEMQLDSNLLQFG</sequence>
<comment type="caution">
    <text evidence="1">The sequence shown here is derived from an EMBL/GenBank/DDBJ whole genome shotgun (WGS) entry which is preliminary data.</text>
</comment>
<dbReference type="OrthoDB" id="2433770at2759"/>
<reference evidence="1 2" key="1">
    <citation type="submission" date="2018-06" db="EMBL/GenBank/DDBJ databases">
        <title>Comparative genomics reveals the genomic features of Rhizophagus irregularis, R. cerebriforme, R. diaphanum and Gigaspora rosea, and their symbiotic lifestyle signature.</title>
        <authorList>
            <person name="Morin E."/>
            <person name="San Clemente H."/>
            <person name="Chen E.C.H."/>
            <person name="De La Providencia I."/>
            <person name="Hainaut M."/>
            <person name="Kuo A."/>
            <person name="Kohler A."/>
            <person name="Murat C."/>
            <person name="Tang N."/>
            <person name="Roy S."/>
            <person name="Loubradou J."/>
            <person name="Henrissat B."/>
            <person name="Grigoriev I.V."/>
            <person name="Corradi N."/>
            <person name="Roux C."/>
            <person name="Martin F.M."/>
        </authorList>
    </citation>
    <scope>NUCLEOTIDE SEQUENCE [LARGE SCALE GENOMIC DNA]</scope>
    <source>
        <strain evidence="1 2">DAOM 194757</strain>
    </source>
</reference>
<proteinExistence type="predicted"/>
<protein>
    <submittedName>
        <fullName evidence="1">Uncharacterized protein</fullName>
    </submittedName>
</protein>
<dbReference type="EMBL" id="QKWP01000607">
    <property type="protein sequence ID" value="RIB17402.1"/>
    <property type="molecule type" value="Genomic_DNA"/>
</dbReference>
<dbReference type="Proteomes" id="UP000266673">
    <property type="component" value="Unassembled WGS sequence"/>
</dbReference>
<evidence type="ECO:0000313" key="2">
    <source>
        <dbReference type="Proteomes" id="UP000266673"/>
    </source>
</evidence>